<dbReference type="InterPro" id="IPR054549">
    <property type="entry name" value="UVB_sens_RUS_dom"/>
</dbReference>
<dbReference type="EMBL" id="VEPZ02001129">
    <property type="protein sequence ID" value="KAE8692890.1"/>
    <property type="molecule type" value="Genomic_DNA"/>
</dbReference>
<dbReference type="Pfam" id="PF04884">
    <property type="entry name" value="UVB_sens_prot"/>
    <property type="match status" value="1"/>
</dbReference>
<feature type="transmembrane region" description="Helical" evidence="6">
    <location>
        <begin position="343"/>
        <end position="363"/>
    </location>
</feature>
<feature type="transmembrane region" description="Helical" evidence="6">
    <location>
        <begin position="315"/>
        <end position="337"/>
    </location>
</feature>
<evidence type="ECO:0000256" key="4">
    <source>
        <dbReference type="ARBA" id="ARBA00022989"/>
    </source>
</evidence>
<sequence>MLRNFLANLQDVVLGTKLSVVLPVIPLAFVARCYGFGRSWVFALSLLGVSALAERIGFLTEQIAYYIGPAVGGLVNATCGNAPELIIAIFAPRQNKLDMVKYSLLGSVLSNMLLILGTSVFCGGIANLRKGQKFNRRQAEVNCLLLLLGLLCHSLPLLFRMGGGPAAVMAEPTLQLSTASSIVMLIAYFSYTYEADIVEYTLVDKSIEQEQEDEEDGESEEAAVIGFWSAIIWLVGLSALVSLLSEYIVEDASNSWGISLSFNRMILLPIVGNAPEHAGAIIFAFKDKLVPLCVVAAWTMGINMDLSFNLLETGSLALSIGAVVFTLQAATTTLHFSHSDTHIYVQGLILILLYCVIGASFFVSNIPQTLQQKEPLMQSSELEKGLSNIMMKFNRDAIILMKKTGCSSLFLFVITLLLRIFPSRRNIIDKRLGNLQTLHSSKESGQHTENDRYVLEDDGLKIRAFLEENDPTSKESNGSHLSDPKLSWLPPILKEFILPAGFPGSVSDDYLQYMLLQFPTNVTGWICHTIVTSSLLKACESNSGHYPFSGTAAAASAAAIRWASKDGIGAVGRLFIGGRFGNLFDDDPKQWRMYADFIGSAGCIFDLTTQVYPAYFLPLASLGNLAKAVARGLKDPSFRVIQNHFAISGNLGEVAAKEEVWEVTAQLLGLSLGILILDTPGLVKSYPVLVSTWACMRLFHLWLRYLSLSALRFNTINLKRARILAQSHVLHSRVPGCNDCNRDENILSWQRFINPRIIFSVPMEEMLGGGRSILTLKTLLRIYAREKYILTVNQHRKDFEVFVSFKAGATSVSVLRRVWQTYWLHDNLNVSEDLFDQLAKSLSEMDERFDEFVQQLDKSGWDIHQISLRVPKEISIDECSV</sequence>
<evidence type="ECO:0000256" key="6">
    <source>
        <dbReference type="SAM" id="Phobius"/>
    </source>
</evidence>
<feature type="transmembrane region" description="Helical" evidence="6">
    <location>
        <begin position="222"/>
        <end position="244"/>
    </location>
</feature>
<dbReference type="Pfam" id="PF01699">
    <property type="entry name" value="Na_Ca_ex"/>
    <property type="match status" value="1"/>
</dbReference>
<evidence type="ECO:0000256" key="3">
    <source>
        <dbReference type="ARBA" id="ARBA00022692"/>
    </source>
</evidence>
<keyword evidence="3 6" id="KW-0812">Transmembrane</keyword>
<dbReference type="InterPro" id="IPR006968">
    <property type="entry name" value="RUS_fam"/>
</dbReference>
<dbReference type="Pfam" id="PF24160">
    <property type="entry name" value="UVB_sens_C"/>
    <property type="match status" value="1"/>
</dbReference>
<dbReference type="Proteomes" id="UP000436088">
    <property type="component" value="Unassembled WGS sequence"/>
</dbReference>
<dbReference type="InterPro" id="IPR044880">
    <property type="entry name" value="NCX_ion-bd_dom_sf"/>
</dbReference>
<name>A0A6A2ZME5_HIBSY</name>
<evidence type="ECO:0000259" key="7">
    <source>
        <dbReference type="Pfam" id="PF01699"/>
    </source>
</evidence>
<dbReference type="AlphaFoldDB" id="A0A6A2ZME5"/>
<feature type="transmembrane region" description="Helical" evidence="6">
    <location>
        <begin position="37"/>
        <end position="53"/>
    </location>
</feature>
<comment type="caution">
    <text evidence="10">The sequence shown here is derived from an EMBL/GenBank/DDBJ whole genome shotgun (WGS) entry which is preliminary data.</text>
</comment>
<dbReference type="InterPro" id="IPR004837">
    <property type="entry name" value="NaCa_Exmemb"/>
</dbReference>
<feature type="transmembrane region" description="Helical" evidence="6">
    <location>
        <begin position="102"/>
        <end position="127"/>
    </location>
</feature>
<accession>A0A6A2ZME5</accession>
<comment type="similarity">
    <text evidence="2">Belongs to the RUS1 family.</text>
</comment>
<reference evidence="10" key="1">
    <citation type="submission" date="2019-09" db="EMBL/GenBank/DDBJ databases">
        <title>Draft genome information of white flower Hibiscus syriacus.</title>
        <authorList>
            <person name="Kim Y.-M."/>
        </authorList>
    </citation>
    <scope>NUCLEOTIDE SEQUENCE [LARGE SCALE GENOMIC DNA]</scope>
    <source>
        <strain evidence="10">YM2019G1</strain>
    </source>
</reference>
<evidence type="ECO:0000259" key="8">
    <source>
        <dbReference type="Pfam" id="PF04884"/>
    </source>
</evidence>
<feature type="domain" description="Root UVB sensitive protein C-terminal" evidence="9">
    <location>
        <begin position="757"/>
        <end position="869"/>
    </location>
</feature>
<dbReference type="PANTHER" id="PTHR12770">
    <property type="entry name" value="RUS1 FAMILY PROTEIN C16ORF58"/>
    <property type="match status" value="1"/>
</dbReference>
<dbReference type="GO" id="GO:0016020">
    <property type="term" value="C:membrane"/>
    <property type="evidence" value="ECO:0007669"/>
    <property type="project" value="UniProtKB-SubCell"/>
</dbReference>
<keyword evidence="5 6" id="KW-0472">Membrane</keyword>
<dbReference type="PANTHER" id="PTHR12770:SF27">
    <property type="entry name" value="PROTEIN ROOT UVB SENSITIVE 5"/>
    <property type="match status" value="1"/>
</dbReference>
<feature type="transmembrane region" description="Helical" evidence="6">
    <location>
        <begin position="12"/>
        <end position="31"/>
    </location>
</feature>
<evidence type="ECO:0000256" key="2">
    <source>
        <dbReference type="ARBA" id="ARBA00007558"/>
    </source>
</evidence>
<organism evidence="10 11">
    <name type="scientific">Hibiscus syriacus</name>
    <name type="common">Rose of Sharon</name>
    <dbReference type="NCBI Taxonomy" id="106335"/>
    <lineage>
        <taxon>Eukaryota</taxon>
        <taxon>Viridiplantae</taxon>
        <taxon>Streptophyta</taxon>
        <taxon>Embryophyta</taxon>
        <taxon>Tracheophyta</taxon>
        <taxon>Spermatophyta</taxon>
        <taxon>Magnoliopsida</taxon>
        <taxon>eudicotyledons</taxon>
        <taxon>Gunneridae</taxon>
        <taxon>Pentapetalae</taxon>
        <taxon>rosids</taxon>
        <taxon>malvids</taxon>
        <taxon>Malvales</taxon>
        <taxon>Malvaceae</taxon>
        <taxon>Malvoideae</taxon>
        <taxon>Hibiscus</taxon>
    </lineage>
</organism>
<feature type="transmembrane region" description="Helical" evidence="6">
    <location>
        <begin position="65"/>
        <end position="90"/>
    </location>
</feature>
<keyword evidence="4 6" id="KW-1133">Transmembrane helix</keyword>
<evidence type="ECO:0000256" key="5">
    <source>
        <dbReference type="ARBA" id="ARBA00023136"/>
    </source>
</evidence>
<dbReference type="Gene3D" id="1.20.1420.30">
    <property type="entry name" value="NCX, central ion-binding region"/>
    <property type="match status" value="1"/>
</dbReference>
<dbReference type="InterPro" id="IPR055412">
    <property type="entry name" value="UVB_sens_C"/>
</dbReference>
<proteinExistence type="inferred from homology"/>
<feature type="transmembrane region" description="Helical" evidence="6">
    <location>
        <begin position="139"/>
        <end position="159"/>
    </location>
</feature>
<feature type="domain" description="Protein root UVB sensitive/RUS" evidence="8">
    <location>
        <begin position="489"/>
        <end position="730"/>
    </location>
</feature>
<gene>
    <name evidence="10" type="ORF">F3Y22_tig00110828pilonHSYRG00202</name>
</gene>
<feature type="domain" description="Sodium/calcium exchanger membrane region" evidence="7">
    <location>
        <begin position="40"/>
        <end position="193"/>
    </location>
</feature>
<comment type="subcellular location">
    <subcellularLocation>
        <location evidence="1">Membrane</location>
        <topology evidence="1">Multi-pass membrane protein</topology>
    </subcellularLocation>
</comment>
<evidence type="ECO:0000313" key="10">
    <source>
        <dbReference type="EMBL" id="KAE8692890.1"/>
    </source>
</evidence>
<dbReference type="GO" id="GO:0055085">
    <property type="term" value="P:transmembrane transport"/>
    <property type="evidence" value="ECO:0007669"/>
    <property type="project" value="InterPro"/>
</dbReference>
<evidence type="ECO:0000313" key="11">
    <source>
        <dbReference type="Proteomes" id="UP000436088"/>
    </source>
</evidence>
<evidence type="ECO:0000256" key="1">
    <source>
        <dbReference type="ARBA" id="ARBA00004141"/>
    </source>
</evidence>
<keyword evidence="11" id="KW-1185">Reference proteome</keyword>
<feature type="transmembrane region" description="Helical" evidence="6">
    <location>
        <begin position="400"/>
        <end position="421"/>
    </location>
</feature>
<evidence type="ECO:0000259" key="9">
    <source>
        <dbReference type="Pfam" id="PF24160"/>
    </source>
</evidence>
<protein>
    <submittedName>
        <fullName evidence="10">Protein root UVB sensitive 5</fullName>
    </submittedName>
</protein>